<dbReference type="Pfam" id="PF10502">
    <property type="entry name" value="Peptidase_S26"/>
    <property type="match status" value="1"/>
</dbReference>
<feature type="active site" evidence="5">
    <location>
        <position position="137"/>
    </location>
</feature>
<keyword evidence="6" id="KW-1133">Transmembrane helix</keyword>
<evidence type="ECO:0000256" key="4">
    <source>
        <dbReference type="ARBA" id="ARBA00022801"/>
    </source>
</evidence>
<reference evidence="8 9" key="1">
    <citation type="submission" date="2018-06" db="EMBL/GenBank/DDBJ databases">
        <authorList>
            <consortium name="Pathogen Informatics"/>
            <person name="Doyle S."/>
        </authorList>
    </citation>
    <scope>NUCLEOTIDE SEQUENCE [LARGE SCALE GENOMIC DNA]</scope>
    <source>
        <strain evidence="8 9">NCTC10723</strain>
    </source>
</reference>
<feature type="transmembrane region" description="Helical" evidence="6">
    <location>
        <begin position="6"/>
        <end position="25"/>
    </location>
</feature>
<evidence type="ECO:0000259" key="7">
    <source>
        <dbReference type="Pfam" id="PF10502"/>
    </source>
</evidence>
<dbReference type="SUPFAM" id="SSF51306">
    <property type="entry name" value="LexA/Signal peptidase"/>
    <property type="match status" value="1"/>
</dbReference>
<keyword evidence="6" id="KW-0645">Protease</keyword>
<proteinExistence type="inferred from homology"/>
<dbReference type="Gene3D" id="2.10.109.10">
    <property type="entry name" value="Umud Fragment, subunit A"/>
    <property type="match status" value="1"/>
</dbReference>
<dbReference type="GO" id="GO:0006465">
    <property type="term" value="P:signal peptide processing"/>
    <property type="evidence" value="ECO:0007669"/>
    <property type="project" value="InterPro"/>
</dbReference>
<dbReference type="InterPro" id="IPR000223">
    <property type="entry name" value="Pept_S26A_signal_pept_1"/>
</dbReference>
<dbReference type="EC" id="3.4.21.89" evidence="3 6"/>
<feature type="active site" evidence="5">
    <location>
        <position position="94"/>
    </location>
</feature>
<evidence type="ECO:0000313" key="8">
    <source>
        <dbReference type="EMBL" id="STO32068.1"/>
    </source>
</evidence>
<dbReference type="OrthoDB" id="9802919at2"/>
<comment type="subcellular location">
    <subcellularLocation>
        <location evidence="6">Membrane</location>
        <topology evidence="6">Single-pass type II membrane protein</topology>
    </subcellularLocation>
</comment>
<evidence type="ECO:0000256" key="3">
    <source>
        <dbReference type="ARBA" id="ARBA00013208"/>
    </source>
</evidence>
<dbReference type="InterPro" id="IPR036286">
    <property type="entry name" value="LexA/Signal_pep-like_sf"/>
</dbReference>
<dbReference type="GO" id="GO:0009003">
    <property type="term" value="F:signal peptidase activity"/>
    <property type="evidence" value="ECO:0007669"/>
    <property type="project" value="UniProtKB-EC"/>
</dbReference>
<protein>
    <recommendedName>
        <fullName evidence="3 6">Signal peptidase I</fullName>
        <ecNumber evidence="3 6">3.4.21.89</ecNumber>
    </recommendedName>
</protein>
<dbReference type="AlphaFoldDB" id="A0A377GYM6"/>
<keyword evidence="6" id="KW-0812">Transmembrane</keyword>
<keyword evidence="4 6" id="KW-0378">Hydrolase</keyword>
<evidence type="ECO:0000256" key="1">
    <source>
        <dbReference type="ARBA" id="ARBA00000677"/>
    </source>
</evidence>
<keyword evidence="6" id="KW-0472">Membrane</keyword>
<dbReference type="RefSeq" id="WP_115270927.1">
    <property type="nucleotide sequence ID" value="NZ_UGGU01000003.1"/>
</dbReference>
<comment type="catalytic activity">
    <reaction evidence="1 6">
        <text>Cleavage of hydrophobic, N-terminal signal or leader sequences from secreted and periplasmic proteins.</text>
        <dbReference type="EC" id="3.4.21.89"/>
    </reaction>
</comment>
<accession>A0A377GYM6</accession>
<organism evidence="8 9">
    <name type="scientific">Fusobacterium necrogenes</name>
    <dbReference type="NCBI Taxonomy" id="858"/>
    <lineage>
        <taxon>Bacteria</taxon>
        <taxon>Fusobacteriati</taxon>
        <taxon>Fusobacteriota</taxon>
        <taxon>Fusobacteriia</taxon>
        <taxon>Fusobacteriales</taxon>
        <taxon>Fusobacteriaceae</taxon>
        <taxon>Fusobacterium</taxon>
    </lineage>
</organism>
<evidence type="ECO:0000256" key="5">
    <source>
        <dbReference type="PIRSR" id="PIRSR600223-1"/>
    </source>
</evidence>
<comment type="caution">
    <text evidence="6">Lacks conserved residue(s) required for the propagation of feature annotation.</text>
</comment>
<name>A0A377GYM6_9FUSO</name>
<keyword evidence="9" id="KW-1185">Reference proteome</keyword>
<dbReference type="EMBL" id="UGGU01000003">
    <property type="protein sequence ID" value="STO32068.1"/>
    <property type="molecule type" value="Genomic_DNA"/>
</dbReference>
<dbReference type="PANTHER" id="PTHR43390:SF1">
    <property type="entry name" value="CHLOROPLAST PROCESSING PEPTIDASE"/>
    <property type="match status" value="1"/>
</dbReference>
<dbReference type="Proteomes" id="UP000255328">
    <property type="component" value="Unassembled WGS sequence"/>
</dbReference>
<evidence type="ECO:0000256" key="6">
    <source>
        <dbReference type="RuleBase" id="RU362042"/>
    </source>
</evidence>
<dbReference type="GO" id="GO:0016020">
    <property type="term" value="C:membrane"/>
    <property type="evidence" value="ECO:0007669"/>
    <property type="project" value="UniProtKB-SubCell"/>
</dbReference>
<dbReference type="PROSITE" id="PS00760">
    <property type="entry name" value="SPASE_I_2"/>
    <property type="match status" value="1"/>
</dbReference>
<gene>
    <name evidence="8" type="primary">lepB</name>
    <name evidence="8" type="ORF">NCTC10723_01533</name>
</gene>
<evidence type="ECO:0000313" key="9">
    <source>
        <dbReference type="Proteomes" id="UP000255328"/>
    </source>
</evidence>
<dbReference type="CDD" id="cd06530">
    <property type="entry name" value="S26_SPase_I"/>
    <property type="match status" value="1"/>
</dbReference>
<dbReference type="NCBIfam" id="TIGR02227">
    <property type="entry name" value="sigpep_I_bact"/>
    <property type="match status" value="1"/>
</dbReference>
<dbReference type="InterPro" id="IPR019533">
    <property type="entry name" value="Peptidase_S26"/>
</dbReference>
<feature type="domain" description="Peptidase S26" evidence="7">
    <location>
        <begin position="65"/>
        <end position="303"/>
    </location>
</feature>
<dbReference type="PANTHER" id="PTHR43390">
    <property type="entry name" value="SIGNAL PEPTIDASE I"/>
    <property type="match status" value="1"/>
</dbReference>
<comment type="similarity">
    <text evidence="2 6">Belongs to the peptidase S26 family.</text>
</comment>
<sequence>MEKSKLILNGIFYIIITIIFIILFVKEKQIGAFIKTNRDKFSDNLVLKLGWEGKSSGIFFKKAIAFIESIGTALILVLIIQKIYLGNFLVPTGSMEPTIMPKDRLFGNMVVYKFRKPERNEIIVFKEPIQNKVLYTKRVMGLPGEKVFLRDNHLYINDERIDIREYSSLGQLGEDNYWIIPKKGDTIEVIPGANYGEYTWSKSGKPVDVAEVQKQLVDNPGAVAQILPDLEFRVNGEKTGMVLDIIHDSKAVEKILSGEKVTVTADEDYYLALGDNTNGSYDSRMWGFVKESRIKGKAFVRFWPLNRISLLK</sequence>
<dbReference type="InterPro" id="IPR019757">
    <property type="entry name" value="Pept_S26A_signal_pept_1_Lys-AS"/>
</dbReference>
<dbReference type="GO" id="GO:0004252">
    <property type="term" value="F:serine-type endopeptidase activity"/>
    <property type="evidence" value="ECO:0007669"/>
    <property type="project" value="InterPro"/>
</dbReference>
<evidence type="ECO:0000256" key="2">
    <source>
        <dbReference type="ARBA" id="ARBA00009370"/>
    </source>
</evidence>
<dbReference type="PRINTS" id="PR00727">
    <property type="entry name" value="LEADERPTASE"/>
</dbReference>
<feature type="transmembrane region" description="Helical" evidence="6">
    <location>
        <begin position="63"/>
        <end position="85"/>
    </location>
</feature>